<dbReference type="AlphaFoldDB" id="A0A1C4WU54"/>
<evidence type="ECO:0000313" key="3">
    <source>
        <dbReference type="Proteomes" id="UP000199375"/>
    </source>
</evidence>
<name>A0A1C4WU54_9ACTN</name>
<reference evidence="2 3" key="1">
    <citation type="submission" date="2016-06" db="EMBL/GenBank/DDBJ databases">
        <authorList>
            <person name="Kjaerup R.B."/>
            <person name="Dalgaard T.S."/>
            <person name="Juul-Madsen H.R."/>
        </authorList>
    </citation>
    <scope>NUCLEOTIDE SEQUENCE [LARGE SCALE GENOMIC DNA]</scope>
    <source>
        <strain evidence="2 3">DSM 45626</strain>
    </source>
</reference>
<dbReference type="InterPro" id="IPR043917">
    <property type="entry name" value="DUF5753"/>
</dbReference>
<gene>
    <name evidence="2" type="ORF">GA0070558_11886</name>
</gene>
<dbReference type="CDD" id="cd00093">
    <property type="entry name" value="HTH_XRE"/>
    <property type="match status" value="1"/>
</dbReference>
<evidence type="ECO:0000259" key="1">
    <source>
        <dbReference type="Pfam" id="PF19054"/>
    </source>
</evidence>
<feature type="domain" description="DUF5753" evidence="1">
    <location>
        <begin position="104"/>
        <end position="283"/>
    </location>
</feature>
<dbReference type="RefSeq" id="WP_091282150.1">
    <property type="nucleotide sequence ID" value="NZ_FMCW01000018.1"/>
</dbReference>
<dbReference type="Pfam" id="PF13560">
    <property type="entry name" value="HTH_31"/>
    <property type="match status" value="1"/>
</dbReference>
<proteinExistence type="predicted"/>
<dbReference type="EMBL" id="FMCW01000018">
    <property type="protein sequence ID" value="SCE99709.1"/>
    <property type="molecule type" value="Genomic_DNA"/>
</dbReference>
<sequence>MVEATGSSVPRRQLGRALRDLRTEACMTLDGVAEALECSRQKVWRIESGLGPARGVDVRAMCELYGARRELTAALVALAGETRGRGWWHAYGDPVPDWFDLHGGLESAACRLRVHAGALVPALLQTRAYAAATCPPRPGATDEERDRPVEARLLRQGLLRRRLPRPPRFEVMLCEAALLRVVGGAEVMAGQLRHLVEASRLPHVSIRVLPLAAGAHDGAVAGSFVLLDFPLGLRVDPDPPVVYQESLTGALYLDRPAEWAPYERAWAGLEALALGEEESRRLIVKIGEEAHHG</sequence>
<protein>
    <submittedName>
        <fullName evidence="2">Helix-turn-helix domain-containing protein</fullName>
    </submittedName>
</protein>
<dbReference type="InterPro" id="IPR001387">
    <property type="entry name" value="Cro/C1-type_HTH"/>
</dbReference>
<dbReference type="GO" id="GO:0003677">
    <property type="term" value="F:DNA binding"/>
    <property type="evidence" value="ECO:0007669"/>
    <property type="project" value="InterPro"/>
</dbReference>
<accession>A0A1C4WU54</accession>
<dbReference type="Gene3D" id="1.10.260.40">
    <property type="entry name" value="lambda repressor-like DNA-binding domains"/>
    <property type="match status" value="1"/>
</dbReference>
<dbReference type="Pfam" id="PF19054">
    <property type="entry name" value="DUF5753"/>
    <property type="match status" value="1"/>
</dbReference>
<dbReference type="Proteomes" id="UP000199375">
    <property type="component" value="Unassembled WGS sequence"/>
</dbReference>
<dbReference type="SUPFAM" id="SSF47413">
    <property type="entry name" value="lambda repressor-like DNA-binding domains"/>
    <property type="match status" value="1"/>
</dbReference>
<organism evidence="2 3">
    <name type="scientific">Micromonospora haikouensis</name>
    <dbReference type="NCBI Taxonomy" id="686309"/>
    <lineage>
        <taxon>Bacteria</taxon>
        <taxon>Bacillati</taxon>
        <taxon>Actinomycetota</taxon>
        <taxon>Actinomycetes</taxon>
        <taxon>Micromonosporales</taxon>
        <taxon>Micromonosporaceae</taxon>
        <taxon>Micromonospora</taxon>
    </lineage>
</organism>
<dbReference type="InterPro" id="IPR010982">
    <property type="entry name" value="Lambda_DNA-bd_dom_sf"/>
</dbReference>
<evidence type="ECO:0000313" key="2">
    <source>
        <dbReference type="EMBL" id="SCE99709.1"/>
    </source>
</evidence>